<dbReference type="PROSITE" id="PS51900">
    <property type="entry name" value="CB"/>
    <property type="match status" value="1"/>
</dbReference>
<feature type="domain" description="Tyr recombinase" evidence="13">
    <location>
        <begin position="107"/>
        <end position="289"/>
    </location>
</feature>
<feature type="domain" description="Core-binding (CB)" evidence="14">
    <location>
        <begin position="1"/>
        <end position="86"/>
    </location>
</feature>
<dbReference type="InterPro" id="IPR002104">
    <property type="entry name" value="Integrase_catalytic"/>
</dbReference>
<dbReference type="GO" id="GO:0003677">
    <property type="term" value="F:DNA binding"/>
    <property type="evidence" value="ECO:0007669"/>
    <property type="project" value="UniProtKB-UniRule"/>
</dbReference>
<dbReference type="GO" id="GO:0005737">
    <property type="term" value="C:cytoplasm"/>
    <property type="evidence" value="ECO:0007669"/>
    <property type="project" value="UniProtKB-SubCell"/>
</dbReference>
<sequence length="295" mass="34270">MEDSIKDFLHFLRVEKGLADNSVASYRRDLNQYHKYLKEVEEVTDLQKIERSHIRAFLKHLSDSGKSTSSMARMISTLRSYHRFIMQEYDVSHDATLHIQTPKRERKLPKILSSEEVESLLELPGDEPLTIRNRAMLEMLYATGLRISELLSLKFNDLHLLMGFVRVIGKGEKERIVPLGKHAQKAVEEYVEYARPTFTKTKDTDALFVNHRGGAMTRQGFWKVLKKIAQEKNIKKELTPHTLRHSFATHLLENGADLRAVQEMLGHADISTTQIYTHITKTRMKDIYQNYHPRA</sequence>
<feature type="active site" evidence="12">
    <location>
        <position position="146"/>
    </location>
</feature>
<keyword evidence="16" id="KW-1185">Reference proteome</keyword>
<evidence type="ECO:0000256" key="1">
    <source>
        <dbReference type="ARBA" id="ARBA00004496"/>
    </source>
</evidence>
<dbReference type="NCBIfam" id="NF001399">
    <property type="entry name" value="PRK00283.1"/>
    <property type="match status" value="1"/>
</dbReference>
<keyword evidence="6 12" id="KW-0132">Cell division</keyword>
<dbReference type="GO" id="GO:0051301">
    <property type="term" value="P:cell division"/>
    <property type="evidence" value="ECO:0007669"/>
    <property type="project" value="UniProtKB-UniRule"/>
</dbReference>
<evidence type="ECO:0000259" key="14">
    <source>
        <dbReference type="PROSITE" id="PS51900"/>
    </source>
</evidence>
<dbReference type="InterPro" id="IPR011931">
    <property type="entry name" value="Recomb_XerC"/>
</dbReference>
<feature type="active site" evidence="12">
    <location>
        <position position="241"/>
    </location>
</feature>
<dbReference type="Pfam" id="PF00589">
    <property type="entry name" value="Phage_integrase"/>
    <property type="match status" value="1"/>
</dbReference>
<dbReference type="Pfam" id="PF02899">
    <property type="entry name" value="Phage_int_SAM_1"/>
    <property type="match status" value="1"/>
</dbReference>
<dbReference type="InterPro" id="IPR011010">
    <property type="entry name" value="DNA_brk_join_enz"/>
</dbReference>
<dbReference type="InterPro" id="IPR044068">
    <property type="entry name" value="CB"/>
</dbReference>
<dbReference type="EMBL" id="SOPW01000003">
    <property type="protein sequence ID" value="TFB23911.1"/>
    <property type="molecule type" value="Genomic_DNA"/>
</dbReference>
<dbReference type="OrthoDB" id="9801717at2"/>
<dbReference type="RefSeq" id="WP_134338970.1">
    <property type="nucleotide sequence ID" value="NZ_SOPW01000003.1"/>
</dbReference>
<dbReference type="HAMAP" id="MF_01807">
    <property type="entry name" value="Recomb_XerD"/>
    <property type="match status" value="1"/>
</dbReference>
<evidence type="ECO:0000256" key="10">
    <source>
        <dbReference type="ARBA" id="ARBA00023172"/>
    </source>
</evidence>
<evidence type="ECO:0000313" key="16">
    <source>
        <dbReference type="Proteomes" id="UP000297975"/>
    </source>
</evidence>
<evidence type="ECO:0000256" key="7">
    <source>
        <dbReference type="ARBA" id="ARBA00022829"/>
    </source>
</evidence>
<feature type="active site" evidence="12">
    <location>
        <position position="267"/>
    </location>
</feature>
<dbReference type="Gene3D" id="1.10.150.130">
    <property type="match status" value="1"/>
</dbReference>
<evidence type="ECO:0000256" key="4">
    <source>
        <dbReference type="ARBA" id="ARBA00015810"/>
    </source>
</evidence>
<dbReference type="InterPro" id="IPR023009">
    <property type="entry name" value="Tyrosine_recombinase_XerC/XerD"/>
</dbReference>
<name>A0A4Y8IT79_9BACI</name>
<dbReference type="SUPFAM" id="SSF56349">
    <property type="entry name" value="DNA breaking-rejoining enzymes"/>
    <property type="match status" value="1"/>
</dbReference>
<dbReference type="Proteomes" id="UP000297975">
    <property type="component" value="Unassembled WGS sequence"/>
</dbReference>
<comment type="similarity">
    <text evidence="2">Belongs to the 'phage' integrase family. XerC subfamily.</text>
</comment>
<comment type="subcellular location">
    <subcellularLocation>
        <location evidence="1 12">Cytoplasm</location>
    </subcellularLocation>
</comment>
<evidence type="ECO:0000256" key="9">
    <source>
        <dbReference type="ARBA" id="ARBA00023125"/>
    </source>
</evidence>
<comment type="subunit">
    <text evidence="12">Forms a cyclic heterotetrameric complex composed of two molecules of XerC and two molecules of XerD.</text>
</comment>
<dbReference type="GO" id="GO:0009037">
    <property type="term" value="F:tyrosine-based site-specific recombinase activity"/>
    <property type="evidence" value="ECO:0007669"/>
    <property type="project" value="UniProtKB-UniRule"/>
</dbReference>
<evidence type="ECO:0000256" key="6">
    <source>
        <dbReference type="ARBA" id="ARBA00022618"/>
    </source>
</evidence>
<protein>
    <recommendedName>
        <fullName evidence="4 12">Tyrosine recombinase XerD</fullName>
    </recommendedName>
</protein>
<dbReference type="GO" id="GO:0007059">
    <property type="term" value="P:chromosome segregation"/>
    <property type="evidence" value="ECO:0007669"/>
    <property type="project" value="UniProtKB-UniRule"/>
</dbReference>
<dbReference type="NCBIfam" id="NF040815">
    <property type="entry name" value="recomb_XerA_Arch"/>
    <property type="match status" value="1"/>
</dbReference>
<dbReference type="InterPro" id="IPR011932">
    <property type="entry name" value="Recomb_XerD"/>
</dbReference>
<keyword evidence="11 12" id="KW-0131">Cell cycle</keyword>
<proteinExistence type="inferred from homology"/>
<feature type="active site" evidence="12">
    <location>
        <position position="244"/>
    </location>
</feature>
<reference evidence="15 16" key="1">
    <citation type="submission" date="2019-03" db="EMBL/GenBank/DDBJ databases">
        <authorList>
            <person name="He R.-H."/>
        </authorList>
    </citation>
    <scope>NUCLEOTIDE SEQUENCE [LARGE SCALE GENOMIC DNA]</scope>
    <source>
        <strain evidence="16">SH 714</strain>
    </source>
</reference>
<evidence type="ECO:0000256" key="5">
    <source>
        <dbReference type="ARBA" id="ARBA00022490"/>
    </source>
</evidence>
<keyword evidence="10 12" id="KW-0233">DNA recombination</keyword>
<accession>A0A4Y8IT79</accession>
<dbReference type="InterPro" id="IPR050090">
    <property type="entry name" value="Tyrosine_recombinase_XerCD"/>
</dbReference>
<dbReference type="PANTHER" id="PTHR30349">
    <property type="entry name" value="PHAGE INTEGRASE-RELATED"/>
    <property type="match status" value="1"/>
</dbReference>
<dbReference type="NCBIfam" id="TIGR02225">
    <property type="entry name" value="recomb_XerD"/>
    <property type="match status" value="1"/>
</dbReference>
<gene>
    <name evidence="12 15" type="primary">xerD</name>
    <name evidence="15" type="ORF">E3U55_03610</name>
</gene>
<keyword evidence="7 12" id="KW-0159">Chromosome partition</keyword>
<dbReference type="GO" id="GO:0006313">
    <property type="term" value="P:DNA transposition"/>
    <property type="evidence" value="ECO:0007669"/>
    <property type="project" value="UniProtKB-UniRule"/>
</dbReference>
<organism evidence="15 16">
    <name type="scientific">Filobacillus milosensis</name>
    <dbReference type="NCBI Taxonomy" id="94137"/>
    <lineage>
        <taxon>Bacteria</taxon>
        <taxon>Bacillati</taxon>
        <taxon>Bacillota</taxon>
        <taxon>Bacilli</taxon>
        <taxon>Bacillales</taxon>
        <taxon>Bacillaceae</taxon>
        <taxon>Filobacillus</taxon>
    </lineage>
</organism>
<dbReference type="CDD" id="cd00798">
    <property type="entry name" value="INT_XerDC_C"/>
    <property type="match status" value="1"/>
</dbReference>
<evidence type="ECO:0000313" key="15">
    <source>
        <dbReference type="EMBL" id="TFB23911.1"/>
    </source>
</evidence>
<dbReference type="PANTHER" id="PTHR30349:SF81">
    <property type="entry name" value="TYROSINE RECOMBINASE XERC"/>
    <property type="match status" value="1"/>
</dbReference>
<feature type="active site" evidence="12">
    <location>
        <position position="170"/>
    </location>
</feature>
<comment type="similarity">
    <text evidence="3 12">Belongs to the 'phage' integrase family. XerD subfamily.</text>
</comment>
<dbReference type="InterPro" id="IPR010998">
    <property type="entry name" value="Integrase_recombinase_N"/>
</dbReference>
<evidence type="ECO:0000256" key="2">
    <source>
        <dbReference type="ARBA" id="ARBA00006657"/>
    </source>
</evidence>
<evidence type="ECO:0000256" key="3">
    <source>
        <dbReference type="ARBA" id="ARBA00010450"/>
    </source>
</evidence>
<comment type="caution">
    <text evidence="15">The sequence shown here is derived from an EMBL/GenBank/DDBJ whole genome shotgun (WGS) entry which is preliminary data.</text>
</comment>
<keyword evidence="5 12" id="KW-0963">Cytoplasm</keyword>
<dbReference type="HAMAP" id="MF_01808">
    <property type="entry name" value="Recomb_XerC_XerD"/>
    <property type="match status" value="1"/>
</dbReference>
<dbReference type="InterPro" id="IPR013762">
    <property type="entry name" value="Integrase-like_cat_sf"/>
</dbReference>
<keyword evidence="8 12" id="KW-0229">DNA integration</keyword>
<dbReference type="AlphaFoldDB" id="A0A4Y8IT79"/>
<dbReference type="Gene3D" id="1.10.443.10">
    <property type="entry name" value="Intergrase catalytic core"/>
    <property type="match status" value="1"/>
</dbReference>
<evidence type="ECO:0000256" key="12">
    <source>
        <dbReference type="HAMAP-Rule" id="MF_01807"/>
    </source>
</evidence>
<dbReference type="SUPFAM" id="SSF47823">
    <property type="entry name" value="lambda integrase-like, N-terminal domain"/>
    <property type="match status" value="1"/>
</dbReference>
<comment type="function">
    <text evidence="12">Site-specific tyrosine recombinase, which acts by catalyzing the cutting and rejoining of the recombining DNA molecules. The XerC-XerD complex is essential to convert dimers of the bacterial chromosome into monomers to permit their segregation at cell division. It also contributes to the segregational stability of plasmids.</text>
</comment>
<dbReference type="InterPro" id="IPR004107">
    <property type="entry name" value="Integrase_SAM-like_N"/>
</dbReference>
<keyword evidence="9 12" id="KW-0238">DNA-binding</keyword>
<evidence type="ECO:0000256" key="8">
    <source>
        <dbReference type="ARBA" id="ARBA00022908"/>
    </source>
</evidence>
<dbReference type="PROSITE" id="PS51898">
    <property type="entry name" value="TYR_RECOMBINASE"/>
    <property type="match status" value="1"/>
</dbReference>
<feature type="active site" description="O-(3'-phospho-DNA)-tyrosine intermediate" evidence="12">
    <location>
        <position position="276"/>
    </location>
</feature>
<evidence type="ECO:0000256" key="11">
    <source>
        <dbReference type="ARBA" id="ARBA00023306"/>
    </source>
</evidence>
<dbReference type="NCBIfam" id="TIGR02224">
    <property type="entry name" value="recomb_XerC"/>
    <property type="match status" value="1"/>
</dbReference>
<evidence type="ECO:0000259" key="13">
    <source>
        <dbReference type="PROSITE" id="PS51898"/>
    </source>
</evidence>